<gene>
    <name evidence="2" type="ORF">PIB30_086548</name>
</gene>
<evidence type="ECO:0000313" key="3">
    <source>
        <dbReference type="Proteomes" id="UP001341840"/>
    </source>
</evidence>
<organism evidence="2 3">
    <name type="scientific">Stylosanthes scabra</name>
    <dbReference type="NCBI Taxonomy" id="79078"/>
    <lineage>
        <taxon>Eukaryota</taxon>
        <taxon>Viridiplantae</taxon>
        <taxon>Streptophyta</taxon>
        <taxon>Embryophyta</taxon>
        <taxon>Tracheophyta</taxon>
        <taxon>Spermatophyta</taxon>
        <taxon>Magnoliopsida</taxon>
        <taxon>eudicotyledons</taxon>
        <taxon>Gunneridae</taxon>
        <taxon>Pentapetalae</taxon>
        <taxon>rosids</taxon>
        <taxon>fabids</taxon>
        <taxon>Fabales</taxon>
        <taxon>Fabaceae</taxon>
        <taxon>Papilionoideae</taxon>
        <taxon>50 kb inversion clade</taxon>
        <taxon>dalbergioids sensu lato</taxon>
        <taxon>Dalbergieae</taxon>
        <taxon>Pterocarpus clade</taxon>
        <taxon>Stylosanthes</taxon>
    </lineage>
</organism>
<evidence type="ECO:0000313" key="2">
    <source>
        <dbReference type="EMBL" id="MED6212750.1"/>
    </source>
</evidence>
<sequence length="108" mass="12816">MTNEQMLSPYQDTTRLLREMEMQGIPVTMVNLSIHRQKEEEMRQERMRYDQILQDAATEKAKEENRGKARMVEEEQDEDTDELASSALEEWERSLGKQIRGVLYHLIT</sequence>
<dbReference type="EMBL" id="JASCZI010243143">
    <property type="protein sequence ID" value="MED6212750.1"/>
    <property type="molecule type" value="Genomic_DNA"/>
</dbReference>
<keyword evidence="3" id="KW-1185">Reference proteome</keyword>
<reference evidence="2 3" key="1">
    <citation type="journal article" date="2023" name="Plants (Basel)">
        <title>Bridging the Gap: Combining Genomics and Transcriptomics Approaches to Understand Stylosanthes scabra, an Orphan Legume from the Brazilian Caatinga.</title>
        <authorList>
            <person name="Ferreira-Neto J.R.C."/>
            <person name="da Silva M.D."/>
            <person name="Binneck E."/>
            <person name="de Melo N.F."/>
            <person name="da Silva R.H."/>
            <person name="de Melo A.L.T.M."/>
            <person name="Pandolfi V."/>
            <person name="Bustamante F.O."/>
            <person name="Brasileiro-Vidal A.C."/>
            <person name="Benko-Iseppon A.M."/>
        </authorList>
    </citation>
    <scope>NUCLEOTIDE SEQUENCE [LARGE SCALE GENOMIC DNA]</scope>
    <source>
        <tissue evidence="2">Leaves</tissue>
    </source>
</reference>
<dbReference type="Proteomes" id="UP001341840">
    <property type="component" value="Unassembled WGS sequence"/>
</dbReference>
<evidence type="ECO:0000256" key="1">
    <source>
        <dbReference type="SAM" id="MobiDB-lite"/>
    </source>
</evidence>
<protein>
    <submittedName>
        <fullName evidence="2">Uncharacterized protein</fullName>
    </submittedName>
</protein>
<accession>A0ABU6YTQ8</accession>
<feature type="compositionally biased region" description="Basic and acidic residues" evidence="1">
    <location>
        <begin position="58"/>
        <end position="73"/>
    </location>
</feature>
<name>A0ABU6YTQ8_9FABA</name>
<proteinExistence type="predicted"/>
<comment type="caution">
    <text evidence="2">The sequence shown here is derived from an EMBL/GenBank/DDBJ whole genome shotgun (WGS) entry which is preliminary data.</text>
</comment>
<feature type="region of interest" description="Disordered" evidence="1">
    <location>
        <begin position="58"/>
        <end position="85"/>
    </location>
</feature>